<dbReference type="OrthoDB" id="2679951at2"/>
<proteinExistence type="predicted"/>
<dbReference type="RefSeq" id="WP_043067026.1">
    <property type="nucleotide sequence ID" value="NZ_BJOA01000317.1"/>
</dbReference>
<dbReference type="EMBL" id="FNED01000063">
    <property type="protein sequence ID" value="SDK50913.1"/>
    <property type="molecule type" value="Genomic_DNA"/>
</dbReference>
<name>A0A0D1Y325_ANEMI</name>
<reference evidence="1 3" key="1">
    <citation type="submission" date="2015-07" db="EMBL/GenBank/DDBJ databases">
        <title>Fjat-14205 dsm 2895.</title>
        <authorList>
            <person name="Liu B."/>
            <person name="Wang J."/>
            <person name="Zhu Y."/>
            <person name="Liu G."/>
            <person name="Chen Q."/>
            <person name="Chen Z."/>
            <person name="Lan J."/>
            <person name="Che J."/>
            <person name="Ge C."/>
            <person name="Shi H."/>
            <person name="Pan Z."/>
            <person name="Liu X."/>
        </authorList>
    </citation>
    <scope>NUCLEOTIDE SEQUENCE [LARGE SCALE GENOMIC DNA]</scope>
    <source>
        <strain evidence="1 3">DSM 2895</strain>
    </source>
</reference>
<dbReference type="EMBL" id="LGUG01000004">
    <property type="protein sequence ID" value="KON95454.1"/>
    <property type="molecule type" value="Genomic_DNA"/>
</dbReference>
<dbReference type="Proteomes" id="UP000182836">
    <property type="component" value="Unassembled WGS sequence"/>
</dbReference>
<dbReference type="Proteomes" id="UP000037269">
    <property type="component" value="Unassembled WGS sequence"/>
</dbReference>
<dbReference type="GeneID" id="42305158"/>
<evidence type="ECO:0000313" key="1">
    <source>
        <dbReference type="EMBL" id="KON95454.1"/>
    </source>
</evidence>
<reference evidence="2 4" key="2">
    <citation type="submission" date="2016-10" db="EMBL/GenBank/DDBJ databases">
        <authorList>
            <person name="de Groot N.N."/>
        </authorList>
    </citation>
    <scope>NUCLEOTIDE SEQUENCE [LARGE SCALE GENOMIC DNA]</scope>
    <source>
        <strain evidence="2 4">DSM 2895</strain>
    </source>
</reference>
<evidence type="ECO:0000313" key="3">
    <source>
        <dbReference type="Proteomes" id="UP000037269"/>
    </source>
</evidence>
<keyword evidence="3" id="KW-1185">Reference proteome</keyword>
<dbReference type="AlphaFoldDB" id="A0A0D1Y325"/>
<gene>
    <name evidence="1" type="ORF">AF333_08105</name>
    <name evidence="2" type="ORF">SAMN04487909_1635</name>
</gene>
<protein>
    <submittedName>
        <fullName evidence="1">Uncharacterized protein</fullName>
    </submittedName>
</protein>
<organism evidence="1 3">
    <name type="scientific">Aneurinibacillus migulanus</name>
    <name type="common">Bacillus migulanus</name>
    <dbReference type="NCBI Taxonomy" id="47500"/>
    <lineage>
        <taxon>Bacteria</taxon>
        <taxon>Bacillati</taxon>
        <taxon>Bacillota</taxon>
        <taxon>Bacilli</taxon>
        <taxon>Bacillales</taxon>
        <taxon>Paenibacillaceae</taxon>
        <taxon>Aneurinibacillus group</taxon>
        <taxon>Aneurinibacillus</taxon>
    </lineage>
</organism>
<evidence type="ECO:0000313" key="2">
    <source>
        <dbReference type="EMBL" id="SDK50913.1"/>
    </source>
</evidence>
<accession>A0A0D1Y325</accession>
<evidence type="ECO:0000313" key="4">
    <source>
        <dbReference type="Proteomes" id="UP000182836"/>
    </source>
</evidence>
<dbReference type="PATRIC" id="fig|47500.12.peg.2065"/>
<sequence length="62" mass="7450">MLTNQEKDAVIYIARQIMLSYRDVEWEGWKQLVEDELLERGWPIEKQQEALKLVGLFKKKTL</sequence>